<proteinExistence type="predicted"/>
<gene>
    <name evidence="1" type="ORF">AUF17_12545</name>
</gene>
<sequence length="69" mass="8042">MRYIIGVFFLLLAMWQFWMTKRSFTGLRRNGNENTSPFIMLGQWHSLSLAIGFLIVAIACFFVDISSLY</sequence>
<dbReference type="AlphaFoldDB" id="A0A553SCZ6"/>
<evidence type="ECO:0000313" key="1">
    <source>
        <dbReference type="EMBL" id="TRZ34874.1"/>
    </source>
</evidence>
<reference evidence="1 2" key="1">
    <citation type="submission" date="2017-10" db="EMBL/GenBank/DDBJ databases">
        <title>FDA dAtabase for Regulatory Grade micrObial Sequences (FDA-ARGOS): Supporting development and validation of Infectious Disease Dx tests.</title>
        <authorList>
            <person name="Campos J."/>
            <person name="Goldberg B."/>
            <person name="Tallon L.J."/>
            <person name="Sadzewicz L."/>
            <person name="Sengamalay N."/>
            <person name="Ott S."/>
            <person name="Godinez A."/>
            <person name="Nagaraj S."/>
            <person name="Vyas G."/>
            <person name="Aluvathingal J."/>
            <person name="Nadendla S."/>
            <person name="Geyer C."/>
            <person name="Nandy P."/>
            <person name="Hobson J."/>
            <person name="Sichtig H."/>
        </authorList>
    </citation>
    <scope>NUCLEOTIDE SEQUENCE [LARGE SCALE GENOMIC DNA]</scope>
    <source>
        <strain evidence="1 2">FDAARGOS_185</strain>
    </source>
</reference>
<dbReference type="Proteomes" id="UP000316316">
    <property type="component" value="Unassembled WGS sequence"/>
</dbReference>
<organism evidence="1 2">
    <name type="scientific">Enterococcus avium</name>
    <name type="common">Streptococcus avium</name>
    <dbReference type="NCBI Taxonomy" id="33945"/>
    <lineage>
        <taxon>Bacteria</taxon>
        <taxon>Bacillati</taxon>
        <taxon>Bacillota</taxon>
        <taxon>Bacilli</taxon>
        <taxon>Lactobacillales</taxon>
        <taxon>Enterococcaceae</taxon>
        <taxon>Enterococcus</taxon>
    </lineage>
</organism>
<dbReference type="RefSeq" id="WP_049218119.1">
    <property type="nucleotide sequence ID" value="NZ_CABGUH010000004.1"/>
</dbReference>
<accession>A0A553SCZ6</accession>
<comment type="caution">
    <text evidence="1">The sequence shown here is derived from an EMBL/GenBank/DDBJ whole genome shotgun (WGS) entry which is preliminary data.</text>
</comment>
<protein>
    <submittedName>
        <fullName evidence="1">Uncharacterized protein</fullName>
    </submittedName>
</protein>
<evidence type="ECO:0000313" key="2">
    <source>
        <dbReference type="Proteomes" id="UP000316316"/>
    </source>
</evidence>
<dbReference type="EMBL" id="PDXQ01000001">
    <property type="protein sequence ID" value="TRZ34874.1"/>
    <property type="molecule type" value="Genomic_DNA"/>
</dbReference>
<name>A0A553SCZ6_ENTAV</name>
<dbReference type="GeneID" id="69566972"/>